<dbReference type="PaxDb" id="2903-EOD18138"/>
<dbReference type="Proteomes" id="UP000013827">
    <property type="component" value="Unassembled WGS sequence"/>
</dbReference>
<proteinExistence type="predicted"/>
<dbReference type="EnsemblProtists" id="EOD18138">
    <property type="protein sequence ID" value="EOD18138"/>
    <property type="gene ID" value="EMIHUDRAFT_461341"/>
</dbReference>
<dbReference type="HOGENOM" id="CLU_861751_0_0_1"/>
<accession>A0A0D3J3Q3</accession>
<name>A0A0D3J3Q3_EMIH1</name>
<reference evidence="2" key="2">
    <citation type="submission" date="2024-10" db="UniProtKB">
        <authorList>
            <consortium name="EnsemblProtists"/>
        </authorList>
    </citation>
    <scope>IDENTIFICATION</scope>
</reference>
<evidence type="ECO:0000313" key="3">
    <source>
        <dbReference type="Proteomes" id="UP000013827"/>
    </source>
</evidence>
<evidence type="ECO:0000313" key="2">
    <source>
        <dbReference type="EnsemblProtists" id="EOD18138"/>
    </source>
</evidence>
<sequence>MDVHLWQEGLEEISDASLAAAAAAFIVLLAAVLRVLPVSSTPPKAAAAAHAAVDTDSVDTDSSVWDATDPDHPGSASLLGTESREWWNVPPVSAAEALVIGGAIPLLHASAPAGMLGRAHSAGAAALKMELLRKLRTLSARHQTSEHLAALINSASDWKRRHCAAPPCAPLASASDLDEGEWATRFLVLGIRCGTSRGGHHVKIERTGAHDMAALVREPDGEAKLRAFYTARPAAGSPPLHPHEASRGGARELPDAPSAATTTSCPNGPTYPIRSMLELLRMHAHLYYDVSVCESWVGVIWDYIMRDDVGPYNRVKRPMPKEE</sequence>
<keyword evidence="3" id="KW-1185">Reference proteome</keyword>
<reference evidence="3" key="1">
    <citation type="journal article" date="2013" name="Nature">
        <title>Pan genome of the phytoplankton Emiliania underpins its global distribution.</title>
        <authorList>
            <person name="Read B.A."/>
            <person name="Kegel J."/>
            <person name="Klute M.J."/>
            <person name="Kuo A."/>
            <person name="Lefebvre S.C."/>
            <person name="Maumus F."/>
            <person name="Mayer C."/>
            <person name="Miller J."/>
            <person name="Monier A."/>
            <person name="Salamov A."/>
            <person name="Young J."/>
            <person name="Aguilar M."/>
            <person name="Claverie J.M."/>
            <person name="Frickenhaus S."/>
            <person name="Gonzalez K."/>
            <person name="Herman E.K."/>
            <person name="Lin Y.C."/>
            <person name="Napier J."/>
            <person name="Ogata H."/>
            <person name="Sarno A.F."/>
            <person name="Shmutz J."/>
            <person name="Schroeder D."/>
            <person name="de Vargas C."/>
            <person name="Verret F."/>
            <person name="von Dassow P."/>
            <person name="Valentin K."/>
            <person name="Van de Peer Y."/>
            <person name="Wheeler G."/>
            <person name="Dacks J.B."/>
            <person name="Delwiche C.F."/>
            <person name="Dyhrman S.T."/>
            <person name="Glockner G."/>
            <person name="John U."/>
            <person name="Richards T."/>
            <person name="Worden A.Z."/>
            <person name="Zhang X."/>
            <person name="Grigoriev I.V."/>
            <person name="Allen A.E."/>
            <person name="Bidle K."/>
            <person name="Borodovsky M."/>
            <person name="Bowler C."/>
            <person name="Brownlee C."/>
            <person name="Cock J.M."/>
            <person name="Elias M."/>
            <person name="Gladyshev V.N."/>
            <person name="Groth M."/>
            <person name="Guda C."/>
            <person name="Hadaegh A."/>
            <person name="Iglesias-Rodriguez M.D."/>
            <person name="Jenkins J."/>
            <person name="Jones B.M."/>
            <person name="Lawson T."/>
            <person name="Leese F."/>
            <person name="Lindquist E."/>
            <person name="Lobanov A."/>
            <person name="Lomsadze A."/>
            <person name="Malik S.B."/>
            <person name="Marsh M.E."/>
            <person name="Mackinder L."/>
            <person name="Mock T."/>
            <person name="Mueller-Roeber B."/>
            <person name="Pagarete A."/>
            <person name="Parker M."/>
            <person name="Probert I."/>
            <person name="Quesneville H."/>
            <person name="Raines C."/>
            <person name="Rensing S.A."/>
            <person name="Riano-Pachon D.M."/>
            <person name="Richier S."/>
            <person name="Rokitta S."/>
            <person name="Shiraiwa Y."/>
            <person name="Soanes D.M."/>
            <person name="van der Giezen M."/>
            <person name="Wahlund T.M."/>
            <person name="Williams B."/>
            <person name="Wilson W."/>
            <person name="Wolfe G."/>
            <person name="Wurch L.L."/>
        </authorList>
    </citation>
    <scope>NUCLEOTIDE SEQUENCE</scope>
</reference>
<feature type="region of interest" description="Disordered" evidence="1">
    <location>
        <begin position="233"/>
        <end position="267"/>
    </location>
</feature>
<dbReference type="AlphaFoldDB" id="A0A0D3J3Q3"/>
<evidence type="ECO:0008006" key="4">
    <source>
        <dbReference type="Google" id="ProtNLM"/>
    </source>
</evidence>
<evidence type="ECO:0000256" key="1">
    <source>
        <dbReference type="SAM" id="MobiDB-lite"/>
    </source>
</evidence>
<dbReference type="KEGG" id="ehx:EMIHUDRAFT_461341"/>
<protein>
    <recommendedName>
        <fullName evidence="4">DUSP domain-containing protein</fullName>
    </recommendedName>
</protein>
<feature type="compositionally biased region" description="Basic and acidic residues" evidence="1">
    <location>
        <begin position="241"/>
        <end position="254"/>
    </location>
</feature>
<organism evidence="2 3">
    <name type="scientific">Emiliania huxleyi (strain CCMP1516)</name>
    <dbReference type="NCBI Taxonomy" id="280463"/>
    <lineage>
        <taxon>Eukaryota</taxon>
        <taxon>Haptista</taxon>
        <taxon>Haptophyta</taxon>
        <taxon>Prymnesiophyceae</taxon>
        <taxon>Isochrysidales</taxon>
        <taxon>Noelaerhabdaceae</taxon>
        <taxon>Emiliania</taxon>
    </lineage>
</organism>
<dbReference type="RefSeq" id="XP_005770567.1">
    <property type="nucleotide sequence ID" value="XM_005770510.1"/>
</dbReference>
<dbReference type="GeneID" id="19046139"/>